<organism evidence="1 2">
    <name type="scientific">Pyrus ussuriensis x Pyrus communis</name>
    <dbReference type="NCBI Taxonomy" id="2448454"/>
    <lineage>
        <taxon>Eukaryota</taxon>
        <taxon>Viridiplantae</taxon>
        <taxon>Streptophyta</taxon>
        <taxon>Embryophyta</taxon>
        <taxon>Tracheophyta</taxon>
        <taxon>Spermatophyta</taxon>
        <taxon>Magnoliopsida</taxon>
        <taxon>eudicotyledons</taxon>
        <taxon>Gunneridae</taxon>
        <taxon>Pentapetalae</taxon>
        <taxon>rosids</taxon>
        <taxon>fabids</taxon>
        <taxon>Rosales</taxon>
        <taxon>Rosaceae</taxon>
        <taxon>Amygdaloideae</taxon>
        <taxon>Maleae</taxon>
        <taxon>Pyrus</taxon>
    </lineage>
</organism>
<dbReference type="EMBL" id="SMOL01000401">
    <property type="protein sequence ID" value="KAB2618775.1"/>
    <property type="molecule type" value="Genomic_DNA"/>
</dbReference>
<keyword evidence="2" id="KW-1185">Reference proteome</keyword>
<name>A0A5N5GT45_9ROSA</name>
<reference evidence="1 2" key="1">
    <citation type="submission" date="2019-09" db="EMBL/GenBank/DDBJ databases">
        <authorList>
            <person name="Ou C."/>
        </authorList>
    </citation>
    <scope>NUCLEOTIDE SEQUENCE [LARGE SCALE GENOMIC DNA]</scope>
    <source>
        <strain evidence="1">S2</strain>
        <tissue evidence="1">Leaf</tissue>
    </source>
</reference>
<accession>A0A5N5GT45</accession>
<dbReference type="AlphaFoldDB" id="A0A5N5GT45"/>
<comment type="caution">
    <text evidence="1">The sequence shown here is derived from an EMBL/GenBank/DDBJ whole genome shotgun (WGS) entry which is preliminary data.</text>
</comment>
<evidence type="ECO:0000313" key="2">
    <source>
        <dbReference type="Proteomes" id="UP000327157"/>
    </source>
</evidence>
<evidence type="ECO:0000313" key="1">
    <source>
        <dbReference type="EMBL" id="KAB2618775.1"/>
    </source>
</evidence>
<proteinExistence type="predicted"/>
<dbReference type="Proteomes" id="UP000327157">
    <property type="component" value="Chromosome 15"/>
</dbReference>
<gene>
    <name evidence="1" type="ORF">D8674_014644</name>
</gene>
<reference evidence="2" key="2">
    <citation type="submission" date="2019-10" db="EMBL/GenBank/DDBJ databases">
        <title>A de novo genome assembly of a pear dwarfing rootstock.</title>
        <authorList>
            <person name="Wang F."/>
            <person name="Wang J."/>
            <person name="Li S."/>
            <person name="Zhang Y."/>
            <person name="Fang M."/>
            <person name="Ma L."/>
            <person name="Zhao Y."/>
            <person name="Jiang S."/>
        </authorList>
    </citation>
    <scope>NUCLEOTIDE SEQUENCE [LARGE SCALE GENOMIC DNA]</scope>
</reference>
<sequence>MERKVGVRDLHKMENLLKYGDWKREGKMSNSQEIGLLKVGVRDRRCEEDGLQDDVPKSGFENWALFEYSSIYSGGMWAVVVEPSTELRSWELLNCSLVSSWESSNCSLISIVGSWSRTDN</sequence>
<protein>
    <submittedName>
        <fullName evidence="1">Uncharacterized protein</fullName>
    </submittedName>
</protein>
<reference evidence="1 2" key="3">
    <citation type="submission" date="2019-11" db="EMBL/GenBank/DDBJ databases">
        <title>A de novo genome assembly of a pear dwarfing rootstock.</title>
        <authorList>
            <person name="Wang F."/>
            <person name="Wang J."/>
            <person name="Li S."/>
            <person name="Zhang Y."/>
            <person name="Fang M."/>
            <person name="Ma L."/>
            <person name="Zhao Y."/>
            <person name="Jiang S."/>
        </authorList>
    </citation>
    <scope>NUCLEOTIDE SEQUENCE [LARGE SCALE GENOMIC DNA]</scope>
    <source>
        <strain evidence="1">S2</strain>
        <tissue evidence="1">Leaf</tissue>
    </source>
</reference>